<dbReference type="PROSITE" id="PS50893">
    <property type="entry name" value="ABC_TRANSPORTER_2"/>
    <property type="match status" value="2"/>
</dbReference>
<sequence length="626" mass="68977">MGAAEDSVTVKSLWFSYEIAENISSTAKPDTRVLRDGGCSIDMPRAQHVPGTQAAYKLQLRDVSMALPRGARCMLLGANGAGKSTLMSVIGGRHLVEEESAMVLGRPAFHDTSLASRVALLTGNWTHTVSFVGHNVPYQAMEVSRLIASHSVGVDPERVRRLVQLLEVDEKWNLTTVSDGQRRRVQILCKLIKPCEVLLLDEITTDLDLLARQDLLQFLREESEERGVCTIYCTHIFDGLDGWPTHIAYLSGGEMVFCKPIEMAVDLLEVPEEMRLRGWGRLFCAVQRMLLEQMPRYGTLISATPTASCGDVVPKGGPAIAVHDLSWGYTGAKSAALHSVSFELERGVRCLLVGANGAGKTTLLKLLGGKHMLPRGTVDVLGYSAFHDTELNTLTSLLSGDWTRQVACVGNGVPFQADFSMGFMVGSFVEALVRDGMSEAVVEQRKARLVELLDLDMEWRLHKVSDGQRRRAQLFLKLLRPSQLLLLDEVTTDLDVLSRQALLQFLREESDLRGTTVVYSTHIFDGLDDWPTHLLHMKEGTVAYVGPLQLARKAVEQGSGSLYQMVRGWLSQEREARKVRTNSASAVPMVETNVNKPVVAAPMPAKSGASKFDRFGGAGRQSMYVR</sequence>
<protein>
    <recommendedName>
        <fullName evidence="3">ABC transporter domain-containing protein</fullName>
    </recommendedName>
</protein>
<name>A0A6S9WGX5_CHRCT</name>
<feature type="domain" description="ABC transporter" evidence="3">
    <location>
        <begin position="44"/>
        <end position="277"/>
    </location>
</feature>
<dbReference type="PANTHER" id="PTHR43158:SF2">
    <property type="entry name" value="SKFA PEPTIDE EXPORT ATP-BINDING PROTEIN SKFE"/>
    <property type="match status" value="1"/>
</dbReference>
<dbReference type="GO" id="GO:0005524">
    <property type="term" value="F:ATP binding"/>
    <property type="evidence" value="ECO:0007669"/>
    <property type="project" value="UniProtKB-KW"/>
</dbReference>
<dbReference type="SMART" id="SM00382">
    <property type="entry name" value="AAA"/>
    <property type="match status" value="2"/>
</dbReference>
<feature type="domain" description="ABC transporter" evidence="3">
    <location>
        <begin position="320"/>
        <end position="564"/>
    </location>
</feature>
<evidence type="ECO:0000313" key="5">
    <source>
        <dbReference type="EMBL" id="CAE0765320.1"/>
    </source>
</evidence>
<dbReference type="EMBL" id="HBIZ01028239">
    <property type="protein sequence ID" value="CAE0765321.1"/>
    <property type="molecule type" value="Transcribed_RNA"/>
</dbReference>
<accession>A0A6S9WGX5</accession>
<evidence type="ECO:0000256" key="2">
    <source>
        <dbReference type="ARBA" id="ARBA00022840"/>
    </source>
</evidence>
<dbReference type="EMBL" id="HBIZ01028240">
    <property type="protein sequence ID" value="CAE0765322.1"/>
    <property type="molecule type" value="Transcribed_RNA"/>
</dbReference>
<keyword evidence="1" id="KW-0547">Nucleotide-binding</keyword>
<organism evidence="4">
    <name type="scientific">Chrysotila carterae</name>
    <name type="common">Marine alga</name>
    <name type="synonym">Syracosphaera carterae</name>
    <dbReference type="NCBI Taxonomy" id="13221"/>
    <lineage>
        <taxon>Eukaryota</taxon>
        <taxon>Haptista</taxon>
        <taxon>Haptophyta</taxon>
        <taxon>Prymnesiophyceae</taxon>
        <taxon>Isochrysidales</taxon>
        <taxon>Isochrysidaceae</taxon>
        <taxon>Chrysotila</taxon>
    </lineage>
</organism>
<dbReference type="SUPFAM" id="SSF52540">
    <property type="entry name" value="P-loop containing nucleoside triphosphate hydrolases"/>
    <property type="match status" value="2"/>
</dbReference>
<keyword evidence="2" id="KW-0067">ATP-binding</keyword>
<reference evidence="4" key="1">
    <citation type="submission" date="2021-01" db="EMBL/GenBank/DDBJ databases">
        <authorList>
            <person name="Corre E."/>
            <person name="Pelletier E."/>
            <person name="Niang G."/>
            <person name="Scheremetjew M."/>
            <person name="Finn R."/>
            <person name="Kale V."/>
            <person name="Holt S."/>
            <person name="Cochrane G."/>
            <person name="Meng A."/>
            <person name="Brown T."/>
            <person name="Cohen L."/>
        </authorList>
    </citation>
    <scope>NUCLEOTIDE SEQUENCE</scope>
    <source>
        <strain evidence="4">CCMP645</strain>
    </source>
</reference>
<dbReference type="EMBL" id="HBIZ01028242">
    <property type="protein sequence ID" value="CAE0765324.1"/>
    <property type="molecule type" value="Transcribed_RNA"/>
</dbReference>
<dbReference type="Gene3D" id="3.40.50.300">
    <property type="entry name" value="P-loop containing nucleotide triphosphate hydrolases"/>
    <property type="match status" value="2"/>
</dbReference>
<proteinExistence type="predicted"/>
<dbReference type="InterPro" id="IPR003593">
    <property type="entry name" value="AAA+_ATPase"/>
</dbReference>
<evidence type="ECO:0000313" key="4">
    <source>
        <dbReference type="EMBL" id="CAE0765319.1"/>
    </source>
</evidence>
<dbReference type="Pfam" id="PF00005">
    <property type="entry name" value="ABC_tran"/>
    <property type="match status" value="2"/>
</dbReference>
<dbReference type="GO" id="GO:0016887">
    <property type="term" value="F:ATP hydrolysis activity"/>
    <property type="evidence" value="ECO:0007669"/>
    <property type="project" value="InterPro"/>
</dbReference>
<evidence type="ECO:0000313" key="8">
    <source>
        <dbReference type="EMBL" id="CAE0765323.1"/>
    </source>
</evidence>
<gene>
    <name evidence="4" type="ORF">PCAR00345_LOCUS17931</name>
    <name evidence="5" type="ORF">PCAR00345_LOCUS17932</name>
    <name evidence="6" type="ORF">PCAR00345_LOCUS17933</name>
    <name evidence="7" type="ORF">PCAR00345_LOCUS17934</name>
    <name evidence="8" type="ORF">PCAR00345_LOCUS17935</name>
    <name evidence="9" type="ORF">PCAR00345_LOCUS17936</name>
</gene>
<evidence type="ECO:0000313" key="6">
    <source>
        <dbReference type="EMBL" id="CAE0765321.1"/>
    </source>
</evidence>
<evidence type="ECO:0000256" key="1">
    <source>
        <dbReference type="ARBA" id="ARBA00022741"/>
    </source>
</evidence>
<dbReference type="EMBL" id="HBIZ01028241">
    <property type="protein sequence ID" value="CAE0765323.1"/>
    <property type="molecule type" value="Transcribed_RNA"/>
</dbReference>
<dbReference type="EMBL" id="HBIZ01028237">
    <property type="protein sequence ID" value="CAE0765319.1"/>
    <property type="molecule type" value="Transcribed_RNA"/>
</dbReference>
<dbReference type="InterPro" id="IPR027417">
    <property type="entry name" value="P-loop_NTPase"/>
</dbReference>
<evidence type="ECO:0000313" key="9">
    <source>
        <dbReference type="EMBL" id="CAE0765324.1"/>
    </source>
</evidence>
<dbReference type="AlphaFoldDB" id="A0A6S9WGX5"/>
<dbReference type="InterPro" id="IPR003439">
    <property type="entry name" value="ABC_transporter-like_ATP-bd"/>
</dbReference>
<dbReference type="PANTHER" id="PTHR43158">
    <property type="entry name" value="SKFA PEPTIDE EXPORT ATP-BINDING PROTEIN SKFE"/>
    <property type="match status" value="1"/>
</dbReference>
<evidence type="ECO:0000313" key="7">
    <source>
        <dbReference type="EMBL" id="CAE0765322.1"/>
    </source>
</evidence>
<dbReference type="EMBL" id="HBIZ01028238">
    <property type="protein sequence ID" value="CAE0765320.1"/>
    <property type="molecule type" value="Transcribed_RNA"/>
</dbReference>
<evidence type="ECO:0000259" key="3">
    <source>
        <dbReference type="PROSITE" id="PS50893"/>
    </source>
</evidence>